<dbReference type="EMBL" id="CAKOFQ010006665">
    <property type="protein sequence ID" value="CAH1956403.1"/>
    <property type="molecule type" value="Genomic_DNA"/>
</dbReference>
<comment type="caution">
    <text evidence="1">The sequence shown here is derived from an EMBL/GenBank/DDBJ whole genome shotgun (WGS) entry which is preliminary data.</text>
</comment>
<protein>
    <submittedName>
        <fullName evidence="1">Uncharacterized protein</fullName>
    </submittedName>
</protein>
<proteinExistence type="predicted"/>
<accession>A0A9P0NU98</accession>
<name>A0A9P0NU98_ACAOB</name>
<dbReference type="Proteomes" id="UP001152888">
    <property type="component" value="Unassembled WGS sequence"/>
</dbReference>
<reference evidence="1" key="1">
    <citation type="submission" date="2022-03" db="EMBL/GenBank/DDBJ databases">
        <authorList>
            <person name="Sayadi A."/>
        </authorList>
    </citation>
    <scope>NUCLEOTIDE SEQUENCE</scope>
</reference>
<dbReference type="AlphaFoldDB" id="A0A9P0NU98"/>
<sequence>MCKSKILQILVTNMSIEKDLRLYLEVIFTFSQIVDMELFHGFCLHLKTLKTEKRNYSMFPIPKKKVFRQLKLRFPILNHKYLWQNFQKLLFVVLFYITFADDFGIEENEINRPEDLHDVPYDVEEVYNVRQKGAKNVKQ</sequence>
<evidence type="ECO:0000313" key="1">
    <source>
        <dbReference type="EMBL" id="CAH1956403.1"/>
    </source>
</evidence>
<evidence type="ECO:0000313" key="2">
    <source>
        <dbReference type="Proteomes" id="UP001152888"/>
    </source>
</evidence>
<keyword evidence="2" id="KW-1185">Reference proteome</keyword>
<organism evidence="1 2">
    <name type="scientific">Acanthoscelides obtectus</name>
    <name type="common">Bean weevil</name>
    <name type="synonym">Bruchus obtectus</name>
    <dbReference type="NCBI Taxonomy" id="200917"/>
    <lineage>
        <taxon>Eukaryota</taxon>
        <taxon>Metazoa</taxon>
        <taxon>Ecdysozoa</taxon>
        <taxon>Arthropoda</taxon>
        <taxon>Hexapoda</taxon>
        <taxon>Insecta</taxon>
        <taxon>Pterygota</taxon>
        <taxon>Neoptera</taxon>
        <taxon>Endopterygota</taxon>
        <taxon>Coleoptera</taxon>
        <taxon>Polyphaga</taxon>
        <taxon>Cucujiformia</taxon>
        <taxon>Chrysomeloidea</taxon>
        <taxon>Chrysomelidae</taxon>
        <taxon>Bruchinae</taxon>
        <taxon>Bruchini</taxon>
        <taxon>Acanthoscelides</taxon>
    </lineage>
</organism>
<gene>
    <name evidence="1" type="ORF">ACAOBT_LOCUS1532</name>
</gene>